<protein>
    <submittedName>
        <fullName evidence="6">Transcription regulator hth lysr</fullName>
    </submittedName>
</protein>
<sequence>MPHMKSPYTLQYIDALLKHGNFTKAAKDLYISQPYLTQTIKKIEKELGTEIINRKSPQIQLTDAGKIYYQYLETIEEEGDFLIRKLAKYTKTDNPAIRIGILPSLATYILPLVLPTFMRNYPETPLSINEDLPKINEIKAINQELDFYIGQNPESVSPSLITHDCGHQTYYAIIPKSSDLYQADRRLLAKGTIPIDKLLQQKLVLTTSGSAIRRQVDRLLQRYKITPHIALESSNIYTVAELAKNDVGVAFVPEGLLTKSKAIEYNLYPISTDLISIEYFIAYSAAKTLTPTLHAFVETFVHEIRALTLPDDLRG</sequence>
<dbReference type="PANTHER" id="PTHR30419:SF8">
    <property type="entry name" value="NITROGEN ASSIMILATION TRANSCRIPTIONAL ACTIVATOR-RELATED"/>
    <property type="match status" value="1"/>
</dbReference>
<dbReference type="RefSeq" id="WP_087033475.1">
    <property type="nucleotide sequence ID" value="NZ_FJNE01000005.1"/>
</dbReference>
<evidence type="ECO:0000259" key="5">
    <source>
        <dbReference type="PROSITE" id="PS50931"/>
    </source>
</evidence>
<dbReference type="STRING" id="140314.SAMN04488076_11147"/>
<evidence type="ECO:0000256" key="3">
    <source>
        <dbReference type="ARBA" id="ARBA00023125"/>
    </source>
</evidence>
<dbReference type="InterPro" id="IPR036390">
    <property type="entry name" value="WH_DNA-bd_sf"/>
</dbReference>
<dbReference type="CDD" id="cd05466">
    <property type="entry name" value="PBP2_LTTR_substrate"/>
    <property type="match status" value="1"/>
</dbReference>
<dbReference type="AlphaFoldDB" id="A0A143YQJ8"/>
<dbReference type="GO" id="GO:0003700">
    <property type="term" value="F:DNA-binding transcription factor activity"/>
    <property type="evidence" value="ECO:0007669"/>
    <property type="project" value="InterPro"/>
</dbReference>
<dbReference type="Gene3D" id="1.10.10.10">
    <property type="entry name" value="Winged helix-like DNA-binding domain superfamily/Winged helix DNA-binding domain"/>
    <property type="match status" value="1"/>
</dbReference>
<keyword evidence="7" id="KW-1185">Reference proteome</keyword>
<keyword evidence="2" id="KW-0805">Transcription regulation</keyword>
<evidence type="ECO:0000313" key="6">
    <source>
        <dbReference type="EMBL" id="CZQ95597.1"/>
    </source>
</evidence>
<dbReference type="Gene3D" id="3.40.190.290">
    <property type="match status" value="1"/>
</dbReference>
<accession>A0A143YQJ8</accession>
<feature type="domain" description="HTH lysR-type" evidence="5">
    <location>
        <begin position="10"/>
        <end position="62"/>
    </location>
</feature>
<evidence type="ECO:0000256" key="1">
    <source>
        <dbReference type="ARBA" id="ARBA00009437"/>
    </source>
</evidence>
<dbReference type="InterPro" id="IPR000847">
    <property type="entry name" value="LysR_HTH_N"/>
</dbReference>
<dbReference type="InterPro" id="IPR005119">
    <property type="entry name" value="LysR_subst-bd"/>
</dbReference>
<dbReference type="InterPro" id="IPR050950">
    <property type="entry name" value="HTH-type_LysR_regulators"/>
</dbReference>
<dbReference type="Pfam" id="PF03466">
    <property type="entry name" value="LysR_substrate"/>
    <property type="match status" value="1"/>
</dbReference>
<dbReference type="SUPFAM" id="SSF53850">
    <property type="entry name" value="Periplasmic binding protein-like II"/>
    <property type="match status" value="1"/>
</dbReference>
<dbReference type="PRINTS" id="PR00039">
    <property type="entry name" value="HTHLYSR"/>
</dbReference>
<gene>
    <name evidence="6" type="ORF">Tpal_1915</name>
</gene>
<organism evidence="6 7">
    <name type="scientific">Trichococcus palustris</name>
    <dbReference type="NCBI Taxonomy" id="140314"/>
    <lineage>
        <taxon>Bacteria</taxon>
        <taxon>Bacillati</taxon>
        <taxon>Bacillota</taxon>
        <taxon>Bacilli</taxon>
        <taxon>Lactobacillales</taxon>
        <taxon>Carnobacteriaceae</taxon>
        <taxon>Trichococcus</taxon>
    </lineage>
</organism>
<dbReference type="PANTHER" id="PTHR30419">
    <property type="entry name" value="HTH-TYPE TRANSCRIPTIONAL REGULATOR YBHD"/>
    <property type="match status" value="1"/>
</dbReference>
<dbReference type="Proteomes" id="UP000242754">
    <property type="component" value="Unassembled WGS sequence"/>
</dbReference>
<dbReference type="PROSITE" id="PS50931">
    <property type="entry name" value="HTH_LYSR"/>
    <property type="match status" value="1"/>
</dbReference>
<proteinExistence type="inferred from homology"/>
<keyword evidence="3" id="KW-0238">DNA-binding</keyword>
<comment type="similarity">
    <text evidence="1">Belongs to the LysR transcriptional regulatory family.</text>
</comment>
<dbReference type="InterPro" id="IPR036388">
    <property type="entry name" value="WH-like_DNA-bd_sf"/>
</dbReference>
<dbReference type="GO" id="GO:0005829">
    <property type="term" value="C:cytosol"/>
    <property type="evidence" value="ECO:0007669"/>
    <property type="project" value="TreeGrafter"/>
</dbReference>
<name>A0A143YQJ8_9LACT</name>
<evidence type="ECO:0000313" key="7">
    <source>
        <dbReference type="Proteomes" id="UP000242754"/>
    </source>
</evidence>
<keyword evidence="4" id="KW-0804">Transcription</keyword>
<evidence type="ECO:0000256" key="2">
    <source>
        <dbReference type="ARBA" id="ARBA00023015"/>
    </source>
</evidence>
<dbReference type="SUPFAM" id="SSF46785">
    <property type="entry name" value="Winged helix' DNA-binding domain"/>
    <property type="match status" value="1"/>
</dbReference>
<dbReference type="OrthoDB" id="9778774at2"/>
<evidence type="ECO:0000256" key="4">
    <source>
        <dbReference type="ARBA" id="ARBA00023163"/>
    </source>
</evidence>
<dbReference type="GO" id="GO:0003677">
    <property type="term" value="F:DNA binding"/>
    <property type="evidence" value="ECO:0007669"/>
    <property type="project" value="UniProtKB-KW"/>
</dbReference>
<reference evidence="6 7" key="1">
    <citation type="submission" date="2016-02" db="EMBL/GenBank/DDBJ databases">
        <authorList>
            <person name="Wen L."/>
            <person name="He K."/>
            <person name="Yang H."/>
        </authorList>
    </citation>
    <scope>NUCLEOTIDE SEQUENCE [LARGE SCALE GENOMIC DNA]</scope>
    <source>
        <strain evidence="6">Trichococcus palustris</strain>
    </source>
</reference>
<dbReference type="EMBL" id="FJNE01000005">
    <property type="protein sequence ID" value="CZQ95597.1"/>
    <property type="molecule type" value="Genomic_DNA"/>
</dbReference>
<dbReference type="Pfam" id="PF00126">
    <property type="entry name" value="HTH_1"/>
    <property type="match status" value="1"/>
</dbReference>